<reference evidence="8 9" key="1">
    <citation type="submission" date="2018-06" db="EMBL/GenBank/DDBJ databases">
        <title>Draft Genome Sequence of a Novel Marine Bacterium Related to the Verrucomicrobia.</title>
        <authorList>
            <person name="Vosseberg J."/>
            <person name="Martijn J."/>
            <person name="Ettema T.J.G."/>
        </authorList>
    </citation>
    <scope>NUCLEOTIDE SEQUENCE [LARGE SCALE GENOMIC DNA]</scope>
    <source>
        <strain evidence="8">TARA_B100001123</strain>
    </source>
</reference>
<dbReference type="InterPro" id="IPR013320">
    <property type="entry name" value="ConA-like_dom_sf"/>
</dbReference>
<dbReference type="InterPro" id="IPR051214">
    <property type="entry name" value="GH32_Enzymes"/>
</dbReference>
<feature type="domain" description="Glycosyl hydrolase family 32 C-terminal" evidence="7">
    <location>
        <begin position="356"/>
        <end position="513"/>
    </location>
</feature>
<keyword evidence="3 5" id="KW-0378">Hydrolase</keyword>
<accession>A0A2Z4AG41</accession>
<dbReference type="InterPro" id="IPR013148">
    <property type="entry name" value="Glyco_hydro_32_N"/>
</dbReference>
<evidence type="ECO:0000256" key="3">
    <source>
        <dbReference type="ARBA" id="ARBA00022801"/>
    </source>
</evidence>
<dbReference type="SUPFAM" id="SSF75005">
    <property type="entry name" value="Arabinanase/levansucrase/invertase"/>
    <property type="match status" value="1"/>
</dbReference>
<dbReference type="EC" id="3.2.1.26" evidence="2"/>
<dbReference type="Pfam" id="PF00251">
    <property type="entry name" value="Glyco_hydro_32N"/>
    <property type="match status" value="1"/>
</dbReference>
<dbReference type="PANTHER" id="PTHR43101:SF1">
    <property type="entry name" value="BETA-FRUCTOSIDASE"/>
    <property type="match status" value="1"/>
</dbReference>
<dbReference type="InterPro" id="IPR023296">
    <property type="entry name" value="Glyco_hydro_beta-prop_sf"/>
</dbReference>
<dbReference type="KEGG" id="mtar:DF168_00019"/>
<dbReference type="CDD" id="cd08996">
    <property type="entry name" value="GH32_FFase"/>
    <property type="match status" value="1"/>
</dbReference>
<dbReference type="PANTHER" id="PTHR43101">
    <property type="entry name" value="BETA-FRUCTOSIDASE"/>
    <property type="match status" value="1"/>
</dbReference>
<evidence type="ECO:0000259" key="6">
    <source>
        <dbReference type="Pfam" id="PF00251"/>
    </source>
</evidence>
<dbReference type="EMBL" id="CP029803">
    <property type="protein sequence ID" value="AWT58847.1"/>
    <property type="molecule type" value="Genomic_DNA"/>
</dbReference>
<dbReference type="Proteomes" id="UP000247465">
    <property type="component" value="Chromosome"/>
</dbReference>
<dbReference type="SUPFAM" id="SSF49899">
    <property type="entry name" value="Concanavalin A-like lectins/glucanases"/>
    <property type="match status" value="1"/>
</dbReference>
<sequence>MNTSVNRKSRAPYRTYATTLKEQIVQLESDELLNRFRASRKKLSTDPHRPIYHYVNPEGNLNDPNGLCFWQGRYHLFYQAYPPEDTRQHWGHVYSEDLVHWHDLPLAIYPDPEDKCYSGSIFVEENRVIAMYHGIEEGQMVAVSSDPLLLNWEKITGKTVIPDIIPDDKGRPYRVGDPCIWREEDGYYSLSGGFTDGSIFDDCRMAEFLFYSQDLERWIFLGSFIENDIFTLPGEDGAVPYFWPIGHRHILLFASHQRGSQYLIGDYNKVHHRFHVTHHGRFNFGPLRNGGVHAPSAFPDGKGGILVIHNINQGKNTEGWNHVMSLARRLTLVDEGLLQIEPVSAIEDQRGDHKHMSNISLPANKEILLDGIEGNTMELSAKLDCGNAREIRIDLLRSPNREEYTSIRFLKAGGLATSPEDYQDKDDSLVIDNSHGSLSDNLLARPPETAPFKLKKGESLDLRIFIDKSVLELFANGRQAMGLRVYPEREDSVGVSMCALGGDSILQSVDAWQMRSIYT</sequence>
<evidence type="ECO:0000256" key="2">
    <source>
        <dbReference type="ARBA" id="ARBA00012758"/>
    </source>
</evidence>
<evidence type="ECO:0000313" key="8">
    <source>
        <dbReference type="EMBL" id="AWT58847.1"/>
    </source>
</evidence>
<dbReference type="InterPro" id="IPR013189">
    <property type="entry name" value="Glyco_hydro_32_C"/>
</dbReference>
<protein>
    <recommendedName>
        <fullName evidence="2">beta-fructofuranosidase</fullName>
        <ecNumber evidence="2">3.2.1.26</ecNumber>
    </recommendedName>
</protein>
<dbReference type="Pfam" id="PF08244">
    <property type="entry name" value="Glyco_hydro_32C"/>
    <property type="match status" value="1"/>
</dbReference>
<evidence type="ECO:0000256" key="5">
    <source>
        <dbReference type="RuleBase" id="RU362110"/>
    </source>
</evidence>
<dbReference type="SMART" id="SM00640">
    <property type="entry name" value="Glyco_32"/>
    <property type="match status" value="1"/>
</dbReference>
<dbReference type="GO" id="GO:0005975">
    <property type="term" value="P:carbohydrate metabolic process"/>
    <property type="evidence" value="ECO:0007669"/>
    <property type="project" value="InterPro"/>
</dbReference>
<comment type="similarity">
    <text evidence="1 5">Belongs to the glycosyl hydrolase 32 family.</text>
</comment>
<organism evidence="8 9">
    <name type="scientific">Candidatus Moanibacter tarae</name>
    <dbReference type="NCBI Taxonomy" id="2200854"/>
    <lineage>
        <taxon>Bacteria</taxon>
        <taxon>Pseudomonadati</taxon>
        <taxon>Verrucomicrobiota</taxon>
        <taxon>Opitutia</taxon>
        <taxon>Puniceicoccales</taxon>
        <taxon>Puniceicoccales incertae sedis</taxon>
        <taxon>Candidatus Moanibacter</taxon>
    </lineage>
</organism>
<evidence type="ECO:0000313" key="9">
    <source>
        <dbReference type="Proteomes" id="UP000247465"/>
    </source>
</evidence>
<name>A0A2Z4AG41_9BACT</name>
<dbReference type="AlphaFoldDB" id="A0A2Z4AG41"/>
<dbReference type="Gene3D" id="2.60.120.560">
    <property type="entry name" value="Exo-inulinase, domain 1"/>
    <property type="match status" value="1"/>
</dbReference>
<gene>
    <name evidence="8" type="primary">sacC_1</name>
    <name evidence="8" type="ORF">DF168_00019</name>
</gene>
<evidence type="ECO:0000256" key="4">
    <source>
        <dbReference type="ARBA" id="ARBA00023295"/>
    </source>
</evidence>
<evidence type="ECO:0000256" key="1">
    <source>
        <dbReference type="ARBA" id="ARBA00009902"/>
    </source>
</evidence>
<dbReference type="Gene3D" id="2.115.10.20">
    <property type="entry name" value="Glycosyl hydrolase domain, family 43"/>
    <property type="match status" value="1"/>
</dbReference>
<keyword evidence="4 5" id="KW-0326">Glycosidase</keyword>
<dbReference type="GO" id="GO:0004564">
    <property type="term" value="F:beta-fructofuranosidase activity"/>
    <property type="evidence" value="ECO:0007669"/>
    <property type="project" value="UniProtKB-EC"/>
</dbReference>
<evidence type="ECO:0000259" key="7">
    <source>
        <dbReference type="Pfam" id="PF08244"/>
    </source>
</evidence>
<feature type="domain" description="Glycosyl hydrolase family 32 N-terminal" evidence="6">
    <location>
        <begin position="53"/>
        <end position="338"/>
    </location>
</feature>
<proteinExistence type="inferred from homology"/>
<dbReference type="InterPro" id="IPR001362">
    <property type="entry name" value="Glyco_hydro_32"/>
</dbReference>